<comment type="cofactor">
    <cofactor evidence="1 6">
        <name>a divalent metal cation</name>
        <dbReference type="ChEBI" id="CHEBI:60240"/>
    </cofactor>
</comment>
<evidence type="ECO:0000256" key="3">
    <source>
        <dbReference type="ARBA" id="ARBA00022490"/>
    </source>
</evidence>
<dbReference type="InterPro" id="IPR003697">
    <property type="entry name" value="Maf-like"/>
</dbReference>
<name>A0A9D0Z6S4_9FIRM</name>
<protein>
    <recommendedName>
        <fullName evidence="6">dTTP/UTP pyrophosphatase</fullName>
        <shortName evidence="6">dTTPase/UTPase</shortName>
        <ecNumber evidence="6">3.6.1.9</ecNumber>
    </recommendedName>
    <alternativeName>
        <fullName evidence="6">Nucleoside triphosphate pyrophosphatase</fullName>
    </alternativeName>
    <alternativeName>
        <fullName evidence="6">Nucleotide pyrophosphatase</fullName>
        <shortName evidence="6">Nucleotide PPase</shortName>
    </alternativeName>
</protein>
<comment type="function">
    <text evidence="6">Nucleoside triphosphate pyrophosphatase that hydrolyzes dTTP and UTP. May have a dual role in cell division arrest and in preventing the incorporation of modified nucleotides into cellular nucleic acids.</text>
</comment>
<evidence type="ECO:0000256" key="5">
    <source>
        <dbReference type="ARBA" id="ARBA00023080"/>
    </source>
</evidence>
<proteinExistence type="inferred from homology"/>
<dbReference type="FunFam" id="3.90.950.10:FF:000005">
    <property type="entry name" value="7-methyl-GTP pyrophosphatase"/>
    <property type="match status" value="1"/>
</dbReference>
<dbReference type="Proteomes" id="UP000886874">
    <property type="component" value="Unassembled WGS sequence"/>
</dbReference>
<evidence type="ECO:0000256" key="2">
    <source>
        <dbReference type="ARBA" id="ARBA00004496"/>
    </source>
</evidence>
<dbReference type="PIRSF" id="PIRSF006305">
    <property type="entry name" value="Maf"/>
    <property type="match status" value="1"/>
</dbReference>
<dbReference type="EMBL" id="DVFN01000096">
    <property type="protein sequence ID" value="HIQ70029.1"/>
    <property type="molecule type" value="Genomic_DNA"/>
</dbReference>
<dbReference type="PANTHER" id="PTHR43213">
    <property type="entry name" value="BIFUNCTIONAL DTTP/UTP PYROPHOSPHATASE/METHYLTRANSFERASE PROTEIN-RELATED"/>
    <property type="match status" value="1"/>
</dbReference>
<sequence length="192" mass="20729">MLILASQSPRRRELLTMLGLEFEIETADLDEAMDPALPPETEVARVCEAKARAVARNHPDDLILSADTIVVVDGAVLGKPHSPAEAKAMLRRLSGRRHTVMTAFCLLQNGAADVHVEQTHLRFKPLSDAEIDAYIATGSPLDKAGAYGIQDQAAVFVEALEGDYYTVMGLPLCALVKCLRRRGVAVLGAVEP</sequence>
<evidence type="ECO:0000313" key="7">
    <source>
        <dbReference type="EMBL" id="HIQ70029.1"/>
    </source>
</evidence>
<feature type="site" description="Important for substrate specificity" evidence="6">
    <location>
        <position position="150"/>
    </location>
</feature>
<keyword evidence="5 6" id="KW-0546">Nucleotide metabolism</keyword>
<gene>
    <name evidence="7" type="primary">maf</name>
    <name evidence="7" type="ORF">IAA67_06850</name>
</gene>
<organism evidence="7 8">
    <name type="scientific">Candidatus Avoscillospira stercorigallinarum</name>
    <dbReference type="NCBI Taxonomy" id="2840708"/>
    <lineage>
        <taxon>Bacteria</taxon>
        <taxon>Bacillati</taxon>
        <taxon>Bacillota</taxon>
        <taxon>Clostridia</taxon>
        <taxon>Eubacteriales</taxon>
        <taxon>Oscillospiraceae</taxon>
        <taxon>Oscillospiraceae incertae sedis</taxon>
        <taxon>Candidatus Avoscillospira</taxon>
    </lineage>
</organism>
<feature type="active site" description="Proton acceptor" evidence="6">
    <location>
        <position position="67"/>
    </location>
</feature>
<comment type="caution">
    <text evidence="6">Lacks conserved residue(s) required for the propagation of feature annotation.</text>
</comment>
<dbReference type="Gene3D" id="3.90.950.10">
    <property type="match status" value="1"/>
</dbReference>
<keyword evidence="4 6" id="KW-0378">Hydrolase</keyword>
<reference evidence="7" key="2">
    <citation type="journal article" date="2021" name="PeerJ">
        <title>Extensive microbial diversity within the chicken gut microbiome revealed by metagenomics and culture.</title>
        <authorList>
            <person name="Gilroy R."/>
            <person name="Ravi A."/>
            <person name="Getino M."/>
            <person name="Pursley I."/>
            <person name="Horton D.L."/>
            <person name="Alikhan N.F."/>
            <person name="Baker D."/>
            <person name="Gharbi K."/>
            <person name="Hall N."/>
            <person name="Watson M."/>
            <person name="Adriaenssens E.M."/>
            <person name="Foster-Nyarko E."/>
            <person name="Jarju S."/>
            <person name="Secka A."/>
            <person name="Antonio M."/>
            <person name="Oren A."/>
            <person name="Chaudhuri R.R."/>
            <person name="La Ragione R."/>
            <person name="Hildebrand F."/>
            <person name="Pallen M.J."/>
        </authorList>
    </citation>
    <scope>NUCLEOTIDE SEQUENCE</scope>
    <source>
        <strain evidence="7">ChiSjej2B20-13462</strain>
    </source>
</reference>
<dbReference type="CDD" id="cd00555">
    <property type="entry name" value="Maf"/>
    <property type="match status" value="1"/>
</dbReference>
<keyword evidence="3 6" id="KW-0963">Cytoplasm</keyword>
<dbReference type="AlphaFoldDB" id="A0A9D0Z6S4"/>
<evidence type="ECO:0000256" key="1">
    <source>
        <dbReference type="ARBA" id="ARBA00001968"/>
    </source>
</evidence>
<dbReference type="GO" id="GO:0047429">
    <property type="term" value="F:nucleoside triphosphate diphosphatase activity"/>
    <property type="evidence" value="ECO:0007669"/>
    <property type="project" value="UniProtKB-EC"/>
</dbReference>
<dbReference type="GO" id="GO:0005737">
    <property type="term" value="C:cytoplasm"/>
    <property type="evidence" value="ECO:0007669"/>
    <property type="project" value="UniProtKB-SubCell"/>
</dbReference>
<dbReference type="NCBIfam" id="TIGR00172">
    <property type="entry name" value="maf"/>
    <property type="match status" value="1"/>
</dbReference>
<comment type="subcellular location">
    <subcellularLocation>
        <location evidence="2 6">Cytoplasm</location>
    </subcellularLocation>
</comment>
<accession>A0A9D0Z6S4</accession>
<dbReference type="PANTHER" id="PTHR43213:SF5">
    <property type="entry name" value="BIFUNCTIONAL DTTP_UTP PYROPHOSPHATASE_METHYLTRANSFERASE PROTEIN-RELATED"/>
    <property type="match status" value="1"/>
</dbReference>
<comment type="catalytic activity">
    <reaction evidence="6">
        <text>UTP + H2O = UMP + diphosphate + H(+)</text>
        <dbReference type="Rhea" id="RHEA:29395"/>
        <dbReference type="ChEBI" id="CHEBI:15377"/>
        <dbReference type="ChEBI" id="CHEBI:15378"/>
        <dbReference type="ChEBI" id="CHEBI:33019"/>
        <dbReference type="ChEBI" id="CHEBI:46398"/>
        <dbReference type="ChEBI" id="CHEBI:57865"/>
        <dbReference type="EC" id="3.6.1.9"/>
    </reaction>
</comment>
<dbReference type="EC" id="3.6.1.9" evidence="6"/>
<reference evidence="7" key="1">
    <citation type="submission" date="2020-10" db="EMBL/GenBank/DDBJ databases">
        <authorList>
            <person name="Gilroy R."/>
        </authorList>
    </citation>
    <scope>NUCLEOTIDE SEQUENCE</scope>
    <source>
        <strain evidence="7">ChiSjej2B20-13462</strain>
    </source>
</reference>
<dbReference type="SUPFAM" id="SSF52972">
    <property type="entry name" value="ITPase-like"/>
    <property type="match status" value="1"/>
</dbReference>
<comment type="catalytic activity">
    <reaction evidence="6">
        <text>dTTP + H2O = dTMP + diphosphate + H(+)</text>
        <dbReference type="Rhea" id="RHEA:28534"/>
        <dbReference type="ChEBI" id="CHEBI:15377"/>
        <dbReference type="ChEBI" id="CHEBI:15378"/>
        <dbReference type="ChEBI" id="CHEBI:33019"/>
        <dbReference type="ChEBI" id="CHEBI:37568"/>
        <dbReference type="ChEBI" id="CHEBI:63528"/>
        <dbReference type="EC" id="3.6.1.9"/>
    </reaction>
</comment>
<feature type="site" description="Important for substrate specificity" evidence="6">
    <location>
        <position position="10"/>
    </location>
</feature>
<comment type="caution">
    <text evidence="7">The sequence shown here is derived from an EMBL/GenBank/DDBJ whole genome shotgun (WGS) entry which is preliminary data.</text>
</comment>
<evidence type="ECO:0000313" key="8">
    <source>
        <dbReference type="Proteomes" id="UP000886874"/>
    </source>
</evidence>
<dbReference type="Pfam" id="PF02545">
    <property type="entry name" value="Maf"/>
    <property type="match status" value="1"/>
</dbReference>
<dbReference type="InterPro" id="IPR029001">
    <property type="entry name" value="ITPase-like_fam"/>
</dbReference>
<dbReference type="HAMAP" id="MF_00528">
    <property type="entry name" value="Maf"/>
    <property type="match status" value="1"/>
</dbReference>
<comment type="similarity">
    <text evidence="6">Belongs to the Maf family. YhdE subfamily.</text>
</comment>
<evidence type="ECO:0000256" key="4">
    <source>
        <dbReference type="ARBA" id="ARBA00022801"/>
    </source>
</evidence>
<dbReference type="GO" id="GO:0009117">
    <property type="term" value="P:nucleotide metabolic process"/>
    <property type="evidence" value="ECO:0007669"/>
    <property type="project" value="UniProtKB-KW"/>
</dbReference>
<feature type="site" description="Important for substrate specificity" evidence="6">
    <location>
        <position position="68"/>
    </location>
</feature>
<evidence type="ECO:0000256" key="6">
    <source>
        <dbReference type="HAMAP-Rule" id="MF_00528"/>
    </source>
</evidence>